<feature type="domain" description="Metallo-beta-lactamase" evidence="7">
    <location>
        <begin position="498"/>
        <end position="692"/>
    </location>
</feature>
<feature type="transmembrane region" description="Helical" evidence="6">
    <location>
        <begin position="266"/>
        <end position="285"/>
    </location>
</feature>
<organism evidence="8 9">
    <name type="scientific">Luteolibacter luteus</name>
    <dbReference type="NCBI Taxonomy" id="2728835"/>
    <lineage>
        <taxon>Bacteria</taxon>
        <taxon>Pseudomonadati</taxon>
        <taxon>Verrucomicrobiota</taxon>
        <taxon>Verrucomicrobiia</taxon>
        <taxon>Verrucomicrobiales</taxon>
        <taxon>Verrucomicrobiaceae</taxon>
        <taxon>Luteolibacter</taxon>
    </lineage>
</organism>
<evidence type="ECO:0000256" key="5">
    <source>
        <dbReference type="ARBA" id="ARBA00023136"/>
    </source>
</evidence>
<evidence type="ECO:0000256" key="2">
    <source>
        <dbReference type="ARBA" id="ARBA00022475"/>
    </source>
</evidence>
<dbReference type="PANTHER" id="PTHR30619">
    <property type="entry name" value="DNA INTERNALIZATION/COMPETENCE PROTEIN COMEC/REC2"/>
    <property type="match status" value="1"/>
</dbReference>
<accession>A0A858RH63</accession>
<dbReference type="AlphaFoldDB" id="A0A858RH63"/>
<dbReference type="Pfam" id="PF03772">
    <property type="entry name" value="Competence"/>
    <property type="match status" value="1"/>
</dbReference>
<dbReference type="InterPro" id="IPR025405">
    <property type="entry name" value="DUF4131"/>
</dbReference>
<proteinExistence type="predicted"/>
<dbReference type="Proteomes" id="UP000501812">
    <property type="component" value="Chromosome"/>
</dbReference>
<comment type="subcellular location">
    <subcellularLocation>
        <location evidence="1">Cell membrane</location>
        <topology evidence="1">Multi-pass membrane protein</topology>
    </subcellularLocation>
</comment>
<evidence type="ECO:0000256" key="1">
    <source>
        <dbReference type="ARBA" id="ARBA00004651"/>
    </source>
</evidence>
<dbReference type="InterPro" id="IPR001279">
    <property type="entry name" value="Metallo-B-lactamas"/>
</dbReference>
<feature type="transmembrane region" description="Helical" evidence="6">
    <location>
        <begin position="340"/>
        <end position="360"/>
    </location>
</feature>
<name>A0A858RH63_9BACT</name>
<evidence type="ECO:0000256" key="3">
    <source>
        <dbReference type="ARBA" id="ARBA00022692"/>
    </source>
</evidence>
<reference evidence="8 9" key="1">
    <citation type="submission" date="2020-04" db="EMBL/GenBank/DDBJ databases">
        <title>Luteolibacter sp. G-1-1-1 isolated from soil.</title>
        <authorList>
            <person name="Dahal R.H."/>
        </authorList>
    </citation>
    <scope>NUCLEOTIDE SEQUENCE [LARGE SCALE GENOMIC DNA]</scope>
    <source>
        <strain evidence="8 9">G-1-1-1</strain>
    </source>
</reference>
<dbReference type="SMART" id="SM00849">
    <property type="entry name" value="Lactamase_B"/>
    <property type="match status" value="1"/>
</dbReference>
<keyword evidence="9" id="KW-1185">Reference proteome</keyword>
<keyword evidence="2" id="KW-1003">Cell membrane</keyword>
<dbReference type="NCBIfam" id="TIGR00360">
    <property type="entry name" value="ComEC_N-term"/>
    <property type="match status" value="1"/>
</dbReference>
<keyword evidence="3 6" id="KW-0812">Transmembrane</keyword>
<dbReference type="InterPro" id="IPR052159">
    <property type="entry name" value="Competence_DNA_uptake"/>
</dbReference>
<evidence type="ECO:0000256" key="4">
    <source>
        <dbReference type="ARBA" id="ARBA00022989"/>
    </source>
</evidence>
<dbReference type="GO" id="GO:0005886">
    <property type="term" value="C:plasma membrane"/>
    <property type="evidence" value="ECO:0007669"/>
    <property type="project" value="UniProtKB-SubCell"/>
</dbReference>
<evidence type="ECO:0000259" key="7">
    <source>
        <dbReference type="SMART" id="SM00849"/>
    </source>
</evidence>
<dbReference type="KEGG" id="luo:HHL09_12185"/>
<dbReference type="PANTHER" id="PTHR30619:SF7">
    <property type="entry name" value="BETA-LACTAMASE DOMAIN PROTEIN"/>
    <property type="match status" value="1"/>
</dbReference>
<dbReference type="Pfam" id="PF00753">
    <property type="entry name" value="Lactamase_B"/>
    <property type="match status" value="1"/>
</dbReference>
<feature type="transmembrane region" description="Helical" evidence="6">
    <location>
        <begin position="40"/>
        <end position="64"/>
    </location>
</feature>
<dbReference type="EMBL" id="CP051774">
    <property type="protein sequence ID" value="QJE96506.1"/>
    <property type="molecule type" value="Genomic_DNA"/>
</dbReference>
<protein>
    <submittedName>
        <fullName evidence="8">DUF4131 domain-containing protein</fullName>
    </submittedName>
</protein>
<keyword evidence="4 6" id="KW-1133">Transmembrane helix</keyword>
<sequence length="750" mass="81058">MRAKLRRTVERHPLLWIAAAAAAAVMVADGCFVTGAVTFFAVIALLLAAGLRWVVISALALALAAGSLHSARVAPQKAARAAISGTKVRTVEATGRVATAPKVSGGGWTALVDVVGPDPKGKVWWWGRGLPPLRGETIRATGDFLPIPERRNPGTFDVANWLHREGVWGVFDERGQRSSVSPAPWLDQKGEALREDFRLAVTSGLDEASREAAVIRAMVLGDSPTDDEALVEAYRASGTLHVFSVSGMHVAMIGVIGWFALKWLRVPRRAAIVVIILGMFAYAWITGMKPPAVRSVTMGAVLLGAFFIRRRPDLLNTLGFALMLAVLANGHLIFQAGVQLSFGVVFVMGIATTWATRPFAWISWREPYLPLQLYTKWQDRWLRIRQQIATAFGASTAASVGSVPLTLWHFGFLSPISILASTLIGIFVLALMALALLALFLSPIAPSAQRWVNKGNGYVAAGCTGIARFFASVPGGNHTFARDRPGENFLVVYDPGYGNGAALLHEGGSTVLFDTGSANGFEHMLLPSLRHFSVKPQHLVLSHPDGGHIGGAAGAIDAFPIRQILAPVTKARSKLYRDLIGKAEQRGIPVVLGDPQGHYKVSEATWLEVIHEPDAASQNMMADERVMVCRLHWRGWRILFMGDAGWSIERAMLESGRDLSADVIVAGRHRNDSSMGDAFLEAVKPRAIIASHADFPYAERIPPGFVSDCESRGIRLFHQGQTGAVTGVPREDGSLELRGFLDGSSLRLSR</sequence>
<dbReference type="InterPro" id="IPR004477">
    <property type="entry name" value="ComEC_N"/>
</dbReference>
<evidence type="ECO:0000256" key="6">
    <source>
        <dbReference type="SAM" id="Phobius"/>
    </source>
</evidence>
<dbReference type="Pfam" id="PF13567">
    <property type="entry name" value="DUF4131"/>
    <property type="match status" value="1"/>
</dbReference>
<feature type="transmembrane region" description="Helical" evidence="6">
    <location>
        <begin position="416"/>
        <end position="441"/>
    </location>
</feature>
<feature type="transmembrane region" description="Helical" evidence="6">
    <location>
        <begin position="315"/>
        <end position="334"/>
    </location>
</feature>
<gene>
    <name evidence="8" type="ORF">HHL09_12185</name>
</gene>
<evidence type="ECO:0000313" key="9">
    <source>
        <dbReference type="Proteomes" id="UP000501812"/>
    </source>
</evidence>
<dbReference type="InterPro" id="IPR036866">
    <property type="entry name" value="RibonucZ/Hydroxyglut_hydro"/>
</dbReference>
<dbReference type="RefSeq" id="WP_169454907.1">
    <property type="nucleotide sequence ID" value="NZ_CP051774.1"/>
</dbReference>
<keyword evidence="5 6" id="KW-0472">Membrane</keyword>
<evidence type="ECO:0000313" key="8">
    <source>
        <dbReference type="EMBL" id="QJE96506.1"/>
    </source>
</evidence>
<dbReference type="Gene3D" id="3.60.15.10">
    <property type="entry name" value="Ribonuclease Z/Hydroxyacylglutathione hydrolase-like"/>
    <property type="match status" value="1"/>
</dbReference>
<dbReference type="SUPFAM" id="SSF56281">
    <property type="entry name" value="Metallo-hydrolase/oxidoreductase"/>
    <property type="match status" value="1"/>
</dbReference>
<feature type="transmembrane region" description="Helical" evidence="6">
    <location>
        <begin position="388"/>
        <end position="410"/>
    </location>
</feature>